<dbReference type="Pfam" id="PF14520">
    <property type="entry name" value="HHH_5"/>
    <property type="match status" value="1"/>
</dbReference>
<dbReference type="InterPro" id="IPR035901">
    <property type="entry name" value="GIY-YIG_endonuc_sf"/>
</dbReference>
<dbReference type="NCBIfam" id="TIGR00194">
    <property type="entry name" value="uvrC"/>
    <property type="match status" value="1"/>
</dbReference>
<dbReference type="InterPro" id="IPR050066">
    <property type="entry name" value="UvrABC_protein_C"/>
</dbReference>
<keyword evidence="12" id="KW-1185">Reference proteome</keyword>
<dbReference type="EMBL" id="CP058559">
    <property type="protein sequence ID" value="QNO14439.1"/>
    <property type="molecule type" value="Genomic_DNA"/>
</dbReference>
<feature type="domain" description="UvrC family homology region profile" evidence="10">
    <location>
        <begin position="256"/>
        <end position="487"/>
    </location>
</feature>
<comment type="similarity">
    <text evidence="7">Belongs to the UvrC family.</text>
</comment>
<dbReference type="AlphaFoldDB" id="A0A7G9W6X7"/>
<dbReference type="Pfam" id="PF01541">
    <property type="entry name" value="GIY-YIG"/>
    <property type="match status" value="1"/>
</dbReference>
<keyword evidence="6 7" id="KW-0742">SOS response</keyword>
<dbReference type="InterPro" id="IPR047296">
    <property type="entry name" value="GIY-YIG_UvrC_Cho"/>
</dbReference>
<organism evidence="11 12">
    <name type="scientific">Alkalicella caledoniensis</name>
    <dbReference type="NCBI Taxonomy" id="2731377"/>
    <lineage>
        <taxon>Bacteria</taxon>
        <taxon>Bacillati</taxon>
        <taxon>Bacillota</taxon>
        <taxon>Clostridia</taxon>
        <taxon>Eubacteriales</taxon>
        <taxon>Proteinivoracaceae</taxon>
        <taxon>Alkalicella</taxon>
    </lineage>
</organism>
<dbReference type="InterPro" id="IPR004791">
    <property type="entry name" value="UvrC"/>
</dbReference>
<comment type="function">
    <text evidence="7">The UvrABC repair system catalyzes the recognition and processing of DNA lesions. UvrC both incises the 5' and 3' sides of the lesion. The N-terminal half is responsible for the 3' incision and the C-terminal half is responsible for the 5' incision.</text>
</comment>
<keyword evidence="1 7" id="KW-0963">Cytoplasm</keyword>
<dbReference type="Gene3D" id="4.10.860.10">
    <property type="entry name" value="UVR domain"/>
    <property type="match status" value="1"/>
</dbReference>
<dbReference type="InterPro" id="IPR038476">
    <property type="entry name" value="UvrC_RNase_H_dom_sf"/>
</dbReference>
<dbReference type="SUPFAM" id="SSF46600">
    <property type="entry name" value="C-terminal UvrC-binding domain of UvrB"/>
    <property type="match status" value="1"/>
</dbReference>
<accession>A0A7G9W6X7</accession>
<comment type="subcellular location">
    <subcellularLocation>
        <location evidence="7">Cytoplasm</location>
    </subcellularLocation>
</comment>
<keyword evidence="2 7" id="KW-0227">DNA damage</keyword>
<dbReference type="Pfam" id="PF22920">
    <property type="entry name" value="UvrC_RNaseH"/>
    <property type="match status" value="1"/>
</dbReference>
<dbReference type="GO" id="GO:0005737">
    <property type="term" value="C:cytoplasm"/>
    <property type="evidence" value="ECO:0007669"/>
    <property type="project" value="UniProtKB-SubCell"/>
</dbReference>
<dbReference type="SMART" id="SM00465">
    <property type="entry name" value="GIYc"/>
    <property type="match status" value="1"/>
</dbReference>
<evidence type="ECO:0000256" key="5">
    <source>
        <dbReference type="ARBA" id="ARBA00023204"/>
    </source>
</evidence>
<dbReference type="FunFam" id="3.40.1440.10:FF:000001">
    <property type="entry name" value="UvrABC system protein C"/>
    <property type="match status" value="1"/>
</dbReference>
<dbReference type="KEGG" id="acae:HYG86_06465"/>
<comment type="subunit">
    <text evidence="7">Interacts with UvrB in an incision complex.</text>
</comment>
<dbReference type="Pfam" id="PF02151">
    <property type="entry name" value="UVR"/>
    <property type="match status" value="1"/>
</dbReference>
<dbReference type="SUPFAM" id="SSF47781">
    <property type="entry name" value="RuvA domain 2-like"/>
    <property type="match status" value="1"/>
</dbReference>
<dbReference type="InterPro" id="IPR000305">
    <property type="entry name" value="GIY-YIG_endonuc"/>
</dbReference>
<reference evidence="11 12" key="1">
    <citation type="submission" date="2020-07" db="EMBL/GenBank/DDBJ databases">
        <title>Alkalicella. sp. LB2 genome.</title>
        <authorList>
            <person name="Postec A."/>
            <person name="Quemeneur M."/>
        </authorList>
    </citation>
    <scope>NUCLEOTIDE SEQUENCE [LARGE SCALE GENOMIC DNA]</scope>
    <source>
        <strain evidence="11 12">LB2</strain>
    </source>
</reference>
<dbReference type="PANTHER" id="PTHR30562">
    <property type="entry name" value="UVRC/OXIDOREDUCTASE"/>
    <property type="match status" value="1"/>
</dbReference>
<dbReference type="InterPro" id="IPR001943">
    <property type="entry name" value="UVR_dom"/>
</dbReference>
<gene>
    <name evidence="7 11" type="primary">uvrC</name>
    <name evidence="11" type="ORF">HYG86_06465</name>
</gene>
<keyword evidence="5 7" id="KW-0234">DNA repair</keyword>
<dbReference type="PROSITE" id="PS50151">
    <property type="entry name" value="UVR"/>
    <property type="match status" value="1"/>
</dbReference>
<sequence length="610" mass="69049">MVLSQDKISELLKELPSSPGVYIMKDKYQDVIYVGKAISLKNRVRSYFQQTEKKGAKVTALVRNIAYLDYIATDSEVEALILESNLIKKYRPKYNISLKDDKQYPYIRINLKEDFPLLEKVRKMSKDKAKYFGPYPSGTAVNETINAVKKLFPLRTCKGSLANKDRACLNYHIKRCLAPCQGLISREDYHKIIDEVILFLEGKNTQLIKKLETEMHKAAENLDFEAAAKVRDQLQGVKAIAEKQKIIFSDLEDRDILAVATGENLACIQVFSVRGGKLLGSDSFKLENTGGSSESELFHAFITQFYSNAPIIPGEILVPIDIEDSNVLLEFLAKKRNGKVVIRVPQKGDKKALLDMADKNAKLQLETFIQQHEKNKEEAEQGLLDLTKALGLEDLPWRMECFDISNIQGEHTVASMVVFEGGKPARDKYRKFKIRTVEGPNDFASMAEVLTRRLQNFKDGDEKFMPLPHLIIIDGGKGQLSSAREIMEGMGLGDIKTIGLAKREEEVFVPKVSEPIILPRNSKGLYMLQRIRDEAHRFAITFHRNLRNKNTLTSELDNVPGVGPSRKKLLLKTFKSVEEISTKDVGEIAAVPGIPWNVAEQLYKYFRKSK</sequence>
<dbReference type="Proteomes" id="UP000516160">
    <property type="component" value="Chromosome"/>
</dbReference>
<dbReference type="NCBIfam" id="NF001824">
    <property type="entry name" value="PRK00558.1-5"/>
    <property type="match status" value="1"/>
</dbReference>
<evidence type="ECO:0000256" key="3">
    <source>
        <dbReference type="ARBA" id="ARBA00022769"/>
    </source>
</evidence>
<dbReference type="PANTHER" id="PTHR30562:SF1">
    <property type="entry name" value="UVRABC SYSTEM PROTEIN C"/>
    <property type="match status" value="1"/>
</dbReference>
<dbReference type="InterPro" id="IPR010994">
    <property type="entry name" value="RuvA_2-like"/>
</dbReference>
<dbReference type="InterPro" id="IPR001162">
    <property type="entry name" value="UvrC_RNase_H_dom"/>
</dbReference>
<dbReference type="PROSITE" id="PS50164">
    <property type="entry name" value="GIY_YIG"/>
    <property type="match status" value="1"/>
</dbReference>
<dbReference type="SUPFAM" id="SSF82771">
    <property type="entry name" value="GIY-YIG endonuclease"/>
    <property type="match status" value="1"/>
</dbReference>
<dbReference type="InterPro" id="IPR036876">
    <property type="entry name" value="UVR_dom_sf"/>
</dbReference>
<keyword evidence="4 7" id="KW-0267">Excision nuclease</keyword>
<protein>
    <recommendedName>
        <fullName evidence="7">UvrABC system protein C</fullName>
        <shortName evidence="7">Protein UvrC</shortName>
    </recommendedName>
    <alternativeName>
        <fullName evidence="7">Excinuclease ABC subunit C</fullName>
    </alternativeName>
</protein>
<evidence type="ECO:0000256" key="7">
    <source>
        <dbReference type="HAMAP-Rule" id="MF_00203"/>
    </source>
</evidence>
<dbReference type="Gene3D" id="1.10.150.20">
    <property type="entry name" value="5' to 3' exonuclease, C-terminal subdomain"/>
    <property type="match status" value="1"/>
</dbReference>
<evidence type="ECO:0000259" key="8">
    <source>
        <dbReference type="PROSITE" id="PS50151"/>
    </source>
</evidence>
<evidence type="ECO:0000256" key="1">
    <source>
        <dbReference type="ARBA" id="ARBA00022490"/>
    </source>
</evidence>
<evidence type="ECO:0000256" key="2">
    <source>
        <dbReference type="ARBA" id="ARBA00022763"/>
    </source>
</evidence>
<dbReference type="GO" id="GO:0006289">
    <property type="term" value="P:nucleotide-excision repair"/>
    <property type="evidence" value="ECO:0007669"/>
    <property type="project" value="UniProtKB-UniRule"/>
</dbReference>
<dbReference type="GO" id="GO:0009381">
    <property type="term" value="F:excinuclease ABC activity"/>
    <property type="evidence" value="ECO:0007669"/>
    <property type="project" value="UniProtKB-UniRule"/>
</dbReference>
<dbReference type="CDD" id="cd10434">
    <property type="entry name" value="GIY-YIG_UvrC_Cho"/>
    <property type="match status" value="1"/>
</dbReference>
<evidence type="ECO:0000313" key="11">
    <source>
        <dbReference type="EMBL" id="QNO14439.1"/>
    </source>
</evidence>
<dbReference type="Pfam" id="PF08459">
    <property type="entry name" value="UvrC_RNaseH_dom"/>
    <property type="match status" value="1"/>
</dbReference>
<evidence type="ECO:0000259" key="10">
    <source>
        <dbReference type="PROSITE" id="PS50165"/>
    </source>
</evidence>
<proteinExistence type="inferred from homology"/>
<feature type="domain" description="GIY-YIG" evidence="9">
    <location>
        <begin position="17"/>
        <end position="96"/>
    </location>
</feature>
<dbReference type="HAMAP" id="MF_00203">
    <property type="entry name" value="UvrC"/>
    <property type="match status" value="1"/>
</dbReference>
<evidence type="ECO:0000256" key="4">
    <source>
        <dbReference type="ARBA" id="ARBA00022881"/>
    </source>
</evidence>
<dbReference type="PROSITE" id="PS50165">
    <property type="entry name" value="UVRC"/>
    <property type="match status" value="1"/>
</dbReference>
<evidence type="ECO:0000256" key="6">
    <source>
        <dbReference type="ARBA" id="ARBA00023236"/>
    </source>
</evidence>
<dbReference type="Gene3D" id="3.40.1440.10">
    <property type="entry name" value="GIY-YIG endonuclease"/>
    <property type="match status" value="1"/>
</dbReference>
<feature type="domain" description="UVR" evidence="8">
    <location>
        <begin position="205"/>
        <end position="240"/>
    </location>
</feature>
<evidence type="ECO:0000259" key="9">
    <source>
        <dbReference type="PROSITE" id="PS50164"/>
    </source>
</evidence>
<keyword evidence="3 7" id="KW-0228">DNA excision</keyword>
<dbReference type="GO" id="GO:0009380">
    <property type="term" value="C:excinuclease repair complex"/>
    <property type="evidence" value="ECO:0007669"/>
    <property type="project" value="InterPro"/>
</dbReference>
<evidence type="ECO:0000313" key="12">
    <source>
        <dbReference type="Proteomes" id="UP000516160"/>
    </source>
</evidence>
<dbReference type="Gene3D" id="3.30.420.340">
    <property type="entry name" value="UvrC, RNAse H endonuclease domain"/>
    <property type="match status" value="1"/>
</dbReference>
<name>A0A7G9W6X7_ALKCA</name>
<dbReference type="GO" id="GO:0003677">
    <property type="term" value="F:DNA binding"/>
    <property type="evidence" value="ECO:0007669"/>
    <property type="project" value="UniProtKB-UniRule"/>
</dbReference>
<dbReference type="GO" id="GO:0009432">
    <property type="term" value="P:SOS response"/>
    <property type="evidence" value="ECO:0007669"/>
    <property type="project" value="UniProtKB-UniRule"/>
</dbReference>
<dbReference type="RefSeq" id="WP_213168131.1">
    <property type="nucleotide sequence ID" value="NZ_CP058559.1"/>
</dbReference>